<dbReference type="EMBL" id="PDLN01000002">
    <property type="protein sequence ID" value="RDW92603.1"/>
    <property type="molecule type" value="Genomic_DNA"/>
</dbReference>
<dbReference type="OrthoDB" id="2013972at2759"/>
<dbReference type="Pfam" id="PF13489">
    <property type="entry name" value="Methyltransf_23"/>
    <property type="match status" value="1"/>
</dbReference>
<evidence type="ECO:0000313" key="1">
    <source>
        <dbReference type="EMBL" id="RDW92603.1"/>
    </source>
</evidence>
<accession>A0A3D8T209</accession>
<name>A0A3D8T209_9HELO</name>
<organism evidence="1 2">
    <name type="scientific">Coleophoma crateriformis</name>
    <dbReference type="NCBI Taxonomy" id="565419"/>
    <lineage>
        <taxon>Eukaryota</taxon>
        <taxon>Fungi</taxon>
        <taxon>Dikarya</taxon>
        <taxon>Ascomycota</taxon>
        <taxon>Pezizomycotina</taxon>
        <taxon>Leotiomycetes</taxon>
        <taxon>Helotiales</taxon>
        <taxon>Dermateaceae</taxon>
        <taxon>Coleophoma</taxon>
    </lineage>
</organism>
<reference evidence="1 2" key="1">
    <citation type="journal article" date="2018" name="IMA Fungus">
        <title>IMA Genome-F 9: Draft genome sequence of Annulohypoxylon stygium, Aspergillus mulundensis, Berkeleyomyces basicola (syn. Thielaviopsis basicola), Ceratocystis smalleyi, two Cercospora beticola strains, Coleophoma cylindrospora, Fusarium fracticaudum, Phialophora cf. hyalina, and Morchella septimelata.</title>
        <authorList>
            <person name="Wingfield B.D."/>
            <person name="Bills G.F."/>
            <person name="Dong Y."/>
            <person name="Huang W."/>
            <person name="Nel W.J."/>
            <person name="Swalarsk-Parry B.S."/>
            <person name="Vaghefi N."/>
            <person name="Wilken P.M."/>
            <person name="An Z."/>
            <person name="de Beer Z.W."/>
            <person name="De Vos L."/>
            <person name="Chen L."/>
            <person name="Duong T.A."/>
            <person name="Gao Y."/>
            <person name="Hammerbacher A."/>
            <person name="Kikkert J.R."/>
            <person name="Li Y."/>
            <person name="Li H."/>
            <person name="Li K."/>
            <person name="Li Q."/>
            <person name="Liu X."/>
            <person name="Ma X."/>
            <person name="Naidoo K."/>
            <person name="Pethybridge S.J."/>
            <person name="Sun J."/>
            <person name="Steenkamp E.T."/>
            <person name="van der Nest M.A."/>
            <person name="van Wyk S."/>
            <person name="Wingfield M.J."/>
            <person name="Xiong C."/>
            <person name="Yue Q."/>
            <person name="Zhang X."/>
        </authorList>
    </citation>
    <scope>NUCLEOTIDE SEQUENCE [LARGE SCALE GENOMIC DNA]</scope>
    <source>
        <strain evidence="1 2">BP5796</strain>
    </source>
</reference>
<dbReference type="CDD" id="cd02440">
    <property type="entry name" value="AdoMet_MTases"/>
    <property type="match status" value="1"/>
</dbReference>
<protein>
    <submittedName>
        <fullName evidence="1">S-adenosyl-L-methionine-dependent methyltransferase-4</fullName>
    </submittedName>
</protein>
<sequence length="360" mass="40406">MAEQPPPPPPPLPKALEVQTSVRTPAEIVAYQAETTIEAGDDGSSGSSVNSATQHLDYLPDSESISSSVFHFGFENGRRYHKFREGRYQFPNDESEQAREDMKHAMMVSVCGGKLFLAPIEQPRRVLDIGTGTGIWAIDVGDTYSTAEVLGIDLSPIQPDWVPENVKFMVDDAESPWLHPRNTFDFVHARHMCSGIKDWPQLMSEAYAHMQPGGWIEIADQDFVPHCDDGTMREDYAVTRFLELIRQGLATSGTDLLGLRKHRQNLENAGFINIEEKIFKVPIGNWPRNATMKAIGMYQRSAIYDGLQGLSLGPFTRGLGWSPNEVEVFLIDVRRALVDSSQHTYLPFHIFYGQKPWIPS</sequence>
<dbReference type="GO" id="GO:0008168">
    <property type="term" value="F:methyltransferase activity"/>
    <property type="evidence" value="ECO:0007669"/>
    <property type="project" value="UniProtKB-KW"/>
</dbReference>
<dbReference type="PANTHER" id="PTHR43591:SF24">
    <property type="entry name" value="2-METHOXY-6-POLYPRENYL-1,4-BENZOQUINOL METHYLASE, MITOCHONDRIAL"/>
    <property type="match status" value="1"/>
</dbReference>
<dbReference type="GO" id="GO:0032259">
    <property type="term" value="P:methylation"/>
    <property type="evidence" value="ECO:0007669"/>
    <property type="project" value="UniProtKB-KW"/>
</dbReference>
<dbReference type="AlphaFoldDB" id="A0A3D8T209"/>
<keyword evidence="1" id="KW-0489">Methyltransferase</keyword>
<dbReference type="Gene3D" id="3.40.50.150">
    <property type="entry name" value="Vaccinia Virus protein VP39"/>
    <property type="match status" value="1"/>
</dbReference>
<keyword evidence="2" id="KW-1185">Reference proteome</keyword>
<comment type="caution">
    <text evidence="1">The sequence shown here is derived from an EMBL/GenBank/DDBJ whole genome shotgun (WGS) entry which is preliminary data.</text>
</comment>
<gene>
    <name evidence="1" type="ORF">BP5796_01997</name>
</gene>
<keyword evidence="1" id="KW-0808">Transferase</keyword>
<dbReference type="SUPFAM" id="SSF53335">
    <property type="entry name" value="S-adenosyl-L-methionine-dependent methyltransferases"/>
    <property type="match status" value="1"/>
</dbReference>
<proteinExistence type="predicted"/>
<evidence type="ECO:0000313" key="2">
    <source>
        <dbReference type="Proteomes" id="UP000256328"/>
    </source>
</evidence>
<dbReference type="InterPro" id="IPR029063">
    <property type="entry name" value="SAM-dependent_MTases_sf"/>
</dbReference>
<dbReference type="Proteomes" id="UP000256328">
    <property type="component" value="Unassembled WGS sequence"/>
</dbReference>
<dbReference type="PANTHER" id="PTHR43591">
    <property type="entry name" value="METHYLTRANSFERASE"/>
    <property type="match status" value="1"/>
</dbReference>